<dbReference type="HAMAP" id="MF_01464_B">
    <property type="entry name" value="SecF_B"/>
    <property type="match status" value="1"/>
</dbReference>
<dbReference type="PRINTS" id="PR01755">
    <property type="entry name" value="SECFTRNLCASE"/>
</dbReference>
<dbReference type="PANTHER" id="PTHR30081">
    <property type="entry name" value="PROTEIN-EXPORT MEMBRANE PROTEIN SEC"/>
    <property type="match status" value="1"/>
</dbReference>
<dbReference type="GO" id="GO:0005886">
    <property type="term" value="C:plasma membrane"/>
    <property type="evidence" value="ECO:0007669"/>
    <property type="project" value="UniProtKB-SubCell"/>
</dbReference>
<reference evidence="11 12" key="1">
    <citation type="journal article" date="2015" name="Nature">
        <title>rRNA introns, odd ribosomes, and small enigmatic genomes across a large radiation of phyla.</title>
        <authorList>
            <person name="Brown C.T."/>
            <person name="Hug L.A."/>
            <person name="Thomas B.C."/>
            <person name="Sharon I."/>
            <person name="Castelle C.J."/>
            <person name="Singh A."/>
            <person name="Wilkins M.J."/>
            <person name="Williams K.H."/>
            <person name="Banfield J.F."/>
        </authorList>
    </citation>
    <scope>NUCLEOTIDE SEQUENCE [LARGE SCALE GENOMIC DNA]</scope>
</reference>
<accession>A0A0G1Z7G1</accession>
<dbReference type="Proteomes" id="UP000034224">
    <property type="component" value="Unassembled WGS sequence"/>
</dbReference>
<feature type="domain" description="Protein export membrane protein SecD/SecF C-terminal" evidence="10">
    <location>
        <begin position="97"/>
        <end position="292"/>
    </location>
</feature>
<dbReference type="InterPro" id="IPR048634">
    <property type="entry name" value="SecD_SecF_C"/>
</dbReference>
<feature type="transmembrane region" description="Helical" evidence="9">
    <location>
        <begin position="239"/>
        <end position="256"/>
    </location>
</feature>
<dbReference type="Pfam" id="PF02355">
    <property type="entry name" value="SecD_SecF_C"/>
    <property type="match status" value="1"/>
</dbReference>
<feature type="transmembrane region" description="Helical" evidence="9">
    <location>
        <begin position="188"/>
        <end position="207"/>
    </location>
</feature>
<dbReference type="GO" id="GO:0015450">
    <property type="term" value="F:protein-transporting ATPase activity"/>
    <property type="evidence" value="ECO:0007669"/>
    <property type="project" value="InterPro"/>
</dbReference>
<feature type="transmembrane region" description="Helical" evidence="9">
    <location>
        <begin position="154"/>
        <end position="176"/>
    </location>
</feature>
<comment type="function">
    <text evidence="9">Part of the Sec protein translocase complex. Interacts with the SecYEG preprotein conducting channel. SecDF uses the proton motive force (PMF) to complete protein translocation after the ATP-dependent function of SecA.</text>
</comment>
<dbReference type="Gene3D" id="1.20.1640.10">
    <property type="entry name" value="Multidrug efflux transporter AcrB transmembrane domain"/>
    <property type="match status" value="1"/>
</dbReference>
<evidence type="ECO:0000256" key="8">
    <source>
        <dbReference type="ARBA" id="ARBA00023136"/>
    </source>
</evidence>
<sequence length="294" mass="32463">MIDVIKHKNIYLGVSLALVVLSWALVGFLGLKPGIDLVGGTVWQIDAPEADLDEVRSVLNENGAADFQIKIAGDGSFIIRLKDLSEENHQGYLRALQDEFPAVTEMNFSSIGPTIGSELRRSSIWAIILVLIGISLYVAFAFRKVSEPVKSWKYGLITLLTLLHDVSIPAGLLAVLGEWKGIEIDTNFIVALLVVMGFSVHDTIVVFDRVRENLQLFRGRNTPLGEIVNRSVNETIARSINTSLTLVLVLLALMVFGPAPLFYFVLTILFGTVVGTYSSIFVASPMLYLWQKKR</sequence>
<comment type="caution">
    <text evidence="11">The sequence shown here is derived from an EMBL/GenBank/DDBJ whole genome shotgun (WGS) entry which is preliminary data.</text>
</comment>
<evidence type="ECO:0000256" key="2">
    <source>
        <dbReference type="ARBA" id="ARBA00022448"/>
    </source>
</evidence>
<dbReference type="GO" id="GO:0006605">
    <property type="term" value="P:protein targeting"/>
    <property type="evidence" value="ECO:0007669"/>
    <property type="project" value="UniProtKB-UniRule"/>
</dbReference>
<dbReference type="PATRIC" id="fig|1618665.3.peg.628"/>
<evidence type="ECO:0000256" key="5">
    <source>
        <dbReference type="ARBA" id="ARBA00022927"/>
    </source>
</evidence>
<evidence type="ECO:0000256" key="4">
    <source>
        <dbReference type="ARBA" id="ARBA00022692"/>
    </source>
</evidence>
<dbReference type="InterPro" id="IPR005665">
    <property type="entry name" value="SecF_bac"/>
</dbReference>
<evidence type="ECO:0000259" key="10">
    <source>
        <dbReference type="Pfam" id="PF02355"/>
    </source>
</evidence>
<dbReference type="InterPro" id="IPR022813">
    <property type="entry name" value="SecD/SecF_arch_bac"/>
</dbReference>
<name>A0A0G1Z7G1_9BACT</name>
<evidence type="ECO:0000313" key="12">
    <source>
        <dbReference type="Proteomes" id="UP000034224"/>
    </source>
</evidence>
<evidence type="ECO:0000256" key="1">
    <source>
        <dbReference type="ARBA" id="ARBA00004651"/>
    </source>
</evidence>
<dbReference type="GO" id="GO:0065002">
    <property type="term" value="P:intracellular protein transmembrane transport"/>
    <property type="evidence" value="ECO:0007669"/>
    <property type="project" value="UniProtKB-UniRule"/>
</dbReference>
<feature type="transmembrane region" description="Helical" evidence="9">
    <location>
        <begin position="12"/>
        <end position="31"/>
    </location>
</feature>
<evidence type="ECO:0000256" key="9">
    <source>
        <dbReference type="HAMAP-Rule" id="MF_01464"/>
    </source>
</evidence>
<comment type="subcellular location">
    <subcellularLocation>
        <location evidence="1 9">Cell membrane</location>
        <topology evidence="1 9">Multi-pass membrane protein</topology>
    </subcellularLocation>
</comment>
<evidence type="ECO:0000313" key="11">
    <source>
        <dbReference type="EMBL" id="KKW14884.1"/>
    </source>
</evidence>
<feature type="transmembrane region" description="Helical" evidence="9">
    <location>
        <begin position="123"/>
        <end position="142"/>
    </location>
</feature>
<keyword evidence="7 9" id="KW-0811">Translocation</keyword>
<proteinExistence type="inferred from homology"/>
<keyword evidence="8 9" id="KW-0472">Membrane</keyword>
<gene>
    <name evidence="9" type="primary">secF</name>
    <name evidence="11" type="ORF">UY55_C0003G0101</name>
</gene>
<keyword evidence="4 9" id="KW-0812">Transmembrane</keyword>
<evidence type="ECO:0000256" key="3">
    <source>
        <dbReference type="ARBA" id="ARBA00022475"/>
    </source>
</evidence>
<dbReference type="STRING" id="1618665.UY55_C0003G0101"/>
<dbReference type="NCBIfam" id="TIGR00966">
    <property type="entry name" value="transloc_SecF"/>
    <property type="match status" value="1"/>
</dbReference>
<keyword evidence="6 9" id="KW-1133">Transmembrane helix</keyword>
<dbReference type="GO" id="GO:0043952">
    <property type="term" value="P:protein transport by the Sec complex"/>
    <property type="evidence" value="ECO:0007669"/>
    <property type="project" value="UniProtKB-UniRule"/>
</dbReference>
<dbReference type="PANTHER" id="PTHR30081:SF8">
    <property type="entry name" value="PROTEIN TRANSLOCASE SUBUNIT SECF"/>
    <property type="match status" value="1"/>
</dbReference>
<keyword evidence="2 9" id="KW-0813">Transport</keyword>
<evidence type="ECO:0000256" key="7">
    <source>
        <dbReference type="ARBA" id="ARBA00023010"/>
    </source>
</evidence>
<dbReference type="InterPro" id="IPR022645">
    <property type="entry name" value="SecD/SecF_bac"/>
</dbReference>
<protein>
    <recommendedName>
        <fullName evidence="9">Protein-export membrane protein SecF</fullName>
    </recommendedName>
</protein>
<dbReference type="AlphaFoldDB" id="A0A0G1Z7G1"/>
<evidence type="ECO:0000256" key="6">
    <source>
        <dbReference type="ARBA" id="ARBA00022989"/>
    </source>
</evidence>
<comment type="similarity">
    <text evidence="9">Belongs to the SecD/SecF family. SecF subfamily.</text>
</comment>
<organism evidence="11 12">
    <name type="scientific">Candidatus Jorgensenbacteria bacterium GW2011_GWB1_50_10</name>
    <dbReference type="NCBI Taxonomy" id="1618665"/>
    <lineage>
        <taxon>Bacteria</taxon>
        <taxon>Candidatus Joergenseniibacteriota</taxon>
    </lineage>
</organism>
<keyword evidence="3 9" id="KW-1003">Cell membrane</keyword>
<dbReference type="EMBL" id="LCQK01000003">
    <property type="protein sequence ID" value="KKW14884.1"/>
    <property type="molecule type" value="Genomic_DNA"/>
</dbReference>
<comment type="subunit">
    <text evidence="9">Forms a complex with SecD. Part of the essential Sec protein translocation apparatus which comprises SecA, SecYEG and auxiliary proteins SecDF. Other proteins may also be involved.</text>
</comment>
<dbReference type="SUPFAM" id="SSF82866">
    <property type="entry name" value="Multidrug efflux transporter AcrB transmembrane domain"/>
    <property type="match status" value="1"/>
</dbReference>
<feature type="transmembrane region" description="Helical" evidence="9">
    <location>
        <begin position="262"/>
        <end position="290"/>
    </location>
</feature>
<keyword evidence="5 9" id="KW-0653">Protein transport</keyword>